<evidence type="ECO:0000256" key="5">
    <source>
        <dbReference type="ARBA" id="ARBA00022692"/>
    </source>
</evidence>
<comment type="subcellular location">
    <subcellularLocation>
        <location evidence="1">Cell membrane</location>
        <topology evidence="1">Multi-pass membrane protein</topology>
    </subcellularLocation>
</comment>
<dbReference type="GO" id="GO:0005886">
    <property type="term" value="C:plasma membrane"/>
    <property type="evidence" value="ECO:0007669"/>
    <property type="project" value="UniProtKB-SubCell"/>
</dbReference>
<keyword evidence="7 8" id="KW-0472">Membrane</keyword>
<dbReference type="Gene3D" id="1.20.1530.20">
    <property type="match status" value="1"/>
</dbReference>
<evidence type="ECO:0000313" key="9">
    <source>
        <dbReference type="EMBL" id="AVO44566.1"/>
    </source>
</evidence>
<dbReference type="PANTHER" id="PTHR36838">
    <property type="entry name" value="AUXIN EFFLUX CARRIER FAMILY PROTEIN"/>
    <property type="match status" value="1"/>
</dbReference>
<accession>A0A2S0N8X1</accession>
<dbReference type="AlphaFoldDB" id="A0A2S0N8X1"/>
<feature type="transmembrane region" description="Helical" evidence="8">
    <location>
        <begin position="286"/>
        <end position="307"/>
    </location>
</feature>
<feature type="transmembrane region" description="Helical" evidence="8">
    <location>
        <begin position="198"/>
        <end position="218"/>
    </location>
</feature>
<dbReference type="PANTHER" id="PTHR36838:SF4">
    <property type="entry name" value="AUXIN EFFLUX CARRIER FAMILY PROTEIN"/>
    <property type="match status" value="1"/>
</dbReference>
<keyword evidence="6 8" id="KW-1133">Transmembrane helix</keyword>
<dbReference type="InterPro" id="IPR038770">
    <property type="entry name" value="Na+/solute_symporter_sf"/>
</dbReference>
<keyword evidence="4" id="KW-1003">Cell membrane</keyword>
<evidence type="ECO:0000256" key="8">
    <source>
        <dbReference type="SAM" id="Phobius"/>
    </source>
</evidence>
<evidence type="ECO:0000256" key="6">
    <source>
        <dbReference type="ARBA" id="ARBA00022989"/>
    </source>
</evidence>
<dbReference type="KEGG" id="phr:C6569_05550"/>
<dbReference type="EMBL" id="CP027668">
    <property type="protein sequence ID" value="AVO44566.1"/>
    <property type="molecule type" value="Genomic_DNA"/>
</dbReference>
<comment type="similarity">
    <text evidence="2">Belongs to the auxin efflux carrier (TC 2.A.69) family.</text>
</comment>
<keyword evidence="3" id="KW-0813">Transport</keyword>
<keyword evidence="10" id="KW-1185">Reference proteome</keyword>
<dbReference type="Pfam" id="PF03547">
    <property type="entry name" value="Mem_trans"/>
    <property type="match status" value="1"/>
</dbReference>
<gene>
    <name evidence="9" type="ORF">C6569_05550</name>
</gene>
<evidence type="ECO:0000256" key="1">
    <source>
        <dbReference type="ARBA" id="ARBA00004651"/>
    </source>
</evidence>
<feature type="transmembrane region" description="Helical" evidence="8">
    <location>
        <begin position="225"/>
        <end position="248"/>
    </location>
</feature>
<name>A0A2S0N8X1_9HYPH</name>
<dbReference type="RefSeq" id="WP_106747909.1">
    <property type="nucleotide sequence ID" value="NZ_CP027668.1"/>
</dbReference>
<feature type="transmembrane region" description="Helical" evidence="8">
    <location>
        <begin position="170"/>
        <end position="192"/>
    </location>
</feature>
<dbReference type="InterPro" id="IPR004776">
    <property type="entry name" value="Mem_transp_PIN-like"/>
</dbReference>
<evidence type="ECO:0000256" key="4">
    <source>
        <dbReference type="ARBA" id="ARBA00022475"/>
    </source>
</evidence>
<sequence length="308" mass="31729">MFPIIASLTPVFLIIVLGAWLRALPLIDEAGWRGLERATYYVFFPAMIIMTMAKADLRSVPVLAMGLSLIAGILAMAAILLALRPLLARTLGTDGPAFTSVFQGATRWNSFVAIATAGALYGQIGLTLTAISVAAMIPLLNVLAVVVLQRYAQDKPVVIGPTVKALAANPFIWSSVLGIVINVVGIPLPVIAMRFGDILGAAALGTGLLLVGAGLDVGAALKPRAITWVTTALKLLLMPAMAGGIAMALGVDGVALKVAILSAAMPSASGAYILARQMGGDAPLMAEILTVQTLMAVLTIPLVLSLVG</sequence>
<evidence type="ECO:0000256" key="3">
    <source>
        <dbReference type="ARBA" id="ARBA00022448"/>
    </source>
</evidence>
<dbReference type="GO" id="GO:0055085">
    <property type="term" value="P:transmembrane transport"/>
    <property type="evidence" value="ECO:0007669"/>
    <property type="project" value="InterPro"/>
</dbReference>
<feature type="transmembrane region" description="Helical" evidence="8">
    <location>
        <begin position="124"/>
        <end position="149"/>
    </location>
</feature>
<evidence type="ECO:0000256" key="2">
    <source>
        <dbReference type="ARBA" id="ARBA00010145"/>
    </source>
</evidence>
<proteinExistence type="inferred from homology"/>
<protein>
    <submittedName>
        <fullName evidence="9">AEC family transporter</fullName>
    </submittedName>
</protein>
<keyword evidence="5 8" id="KW-0812">Transmembrane</keyword>
<dbReference type="OrthoDB" id="9805563at2"/>
<feature type="transmembrane region" description="Helical" evidence="8">
    <location>
        <begin position="62"/>
        <end position="83"/>
    </location>
</feature>
<organism evidence="9 10">
    <name type="scientific">Phreatobacter cathodiphilus</name>
    <dbReference type="NCBI Taxonomy" id="1868589"/>
    <lineage>
        <taxon>Bacteria</taxon>
        <taxon>Pseudomonadati</taxon>
        <taxon>Pseudomonadota</taxon>
        <taxon>Alphaproteobacteria</taxon>
        <taxon>Hyphomicrobiales</taxon>
        <taxon>Phreatobacteraceae</taxon>
        <taxon>Phreatobacter</taxon>
    </lineage>
</organism>
<evidence type="ECO:0000313" key="10">
    <source>
        <dbReference type="Proteomes" id="UP000237889"/>
    </source>
</evidence>
<dbReference type="Proteomes" id="UP000237889">
    <property type="component" value="Chromosome"/>
</dbReference>
<evidence type="ECO:0000256" key="7">
    <source>
        <dbReference type="ARBA" id="ARBA00023136"/>
    </source>
</evidence>
<reference evidence="9 10" key="1">
    <citation type="submission" date="2018-03" db="EMBL/GenBank/DDBJ databases">
        <title>Genome sequencing of Phreatobacter sp.</title>
        <authorList>
            <person name="Kim S.-J."/>
            <person name="Heo J."/>
            <person name="Kwon S.-W."/>
        </authorList>
    </citation>
    <scope>NUCLEOTIDE SEQUENCE [LARGE SCALE GENOMIC DNA]</scope>
    <source>
        <strain evidence="9 10">S-12</strain>
    </source>
</reference>